<dbReference type="AlphaFoldDB" id="A0A656QAF3"/>
<dbReference type="RefSeq" id="WP_051996732.1">
    <property type="nucleotide sequence ID" value="NZ_JFHD01000040.1"/>
</dbReference>
<protein>
    <submittedName>
        <fullName evidence="1">Uncharacterized protein</fullName>
    </submittedName>
</protein>
<dbReference type="Proteomes" id="UP000027451">
    <property type="component" value="Unassembled WGS sequence"/>
</dbReference>
<gene>
    <name evidence="1" type="ORF">BG60_26365</name>
</gene>
<accession>A0A656QAF3</accession>
<name>A0A656QAF3_9BURK</name>
<reference evidence="1 2" key="1">
    <citation type="submission" date="2014-03" db="EMBL/GenBank/DDBJ databases">
        <title>Draft Genome Sequences of Four Burkholderia Strains.</title>
        <authorList>
            <person name="Liu X.Y."/>
            <person name="Li C.X."/>
            <person name="Xu J.H."/>
        </authorList>
    </citation>
    <scope>NUCLEOTIDE SEQUENCE [LARGE SCALE GENOMIC DNA]</scope>
    <source>
        <strain evidence="1 2">OP-1</strain>
    </source>
</reference>
<keyword evidence="2" id="KW-1185">Reference proteome</keyword>
<proteinExistence type="predicted"/>
<sequence>MSKNLLHKSKLDAFKAWLDEKGIEHRPARGEYQVLQIKTKNGQWQCVFDRLDAPEHYTVAWPLEPIVHRFIRDRRTATRASIADTAGAKPCDMGVGCDESGVCFAEANGEPDRCSKFGVSETQRVAADLFNAREVIAAMILEHEDGGLTDSVIQRARDIVYSPISIAAAPAPSVADAKPLPFDGLTEEFTEEVARLANDGPGIREAIQGALASCNAVVTPADSDSVADAAGASDKPLTDAQIEAGWRQTFSTDNPYCPCNLKSFTKAVRWAERAKEQK</sequence>
<evidence type="ECO:0000313" key="2">
    <source>
        <dbReference type="Proteomes" id="UP000027451"/>
    </source>
</evidence>
<organism evidence="1 2">
    <name type="scientific">Caballeronia zhejiangensis</name>
    <dbReference type="NCBI Taxonomy" id="871203"/>
    <lineage>
        <taxon>Bacteria</taxon>
        <taxon>Pseudomonadati</taxon>
        <taxon>Pseudomonadota</taxon>
        <taxon>Betaproteobacteria</taxon>
        <taxon>Burkholderiales</taxon>
        <taxon>Burkholderiaceae</taxon>
        <taxon>Caballeronia</taxon>
    </lineage>
</organism>
<comment type="caution">
    <text evidence="1">The sequence shown here is derived from an EMBL/GenBank/DDBJ whole genome shotgun (WGS) entry which is preliminary data.</text>
</comment>
<evidence type="ECO:0000313" key="1">
    <source>
        <dbReference type="EMBL" id="KDR25949.1"/>
    </source>
</evidence>
<dbReference type="EMBL" id="JFHD01000040">
    <property type="protein sequence ID" value="KDR25949.1"/>
    <property type="molecule type" value="Genomic_DNA"/>
</dbReference>